<accession>A0A226F146</accession>
<dbReference type="GO" id="GO:0003885">
    <property type="term" value="F:D-arabinono-1,4-lactone oxidase activity"/>
    <property type="evidence" value="ECO:0007669"/>
    <property type="project" value="InterPro"/>
</dbReference>
<dbReference type="PANTHER" id="PTHR43762">
    <property type="entry name" value="L-GULONOLACTONE OXIDASE"/>
    <property type="match status" value="1"/>
</dbReference>
<evidence type="ECO:0000313" key="7">
    <source>
        <dbReference type="Proteomes" id="UP000198287"/>
    </source>
</evidence>
<feature type="signal peptide" evidence="4">
    <location>
        <begin position="1"/>
        <end position="25"/>
    </location>
</feature>
<evidence type="ECO:0000256" key="2">
    <source>
        <dbReference type="ARBA" id="ARBA00023002"/>
    </source>
</evidence>
<dbReference type="Pfam" id="PF04030">
    <property type="entry name" value="ALO"/>
    <property type="match status" value="1"/>
</dbReference>
<sequence>MSKVTNTVLLLQMFVLSSTTYKSYQTSIHCTPSEPIHYPKSTEEVVNIVKRAIGENKTVKAFGSRHSITDIICTDGYPVSMKHFDHAIDNEDGTATFGAGIELQDAMIFLEKNGRTLISLPTFGGITLGGAIGTGAHGSSLLHPTSISDQVVRLTLVDGRGSLRDVSDPNELNALRVNLGLFGVIIDVTLQTVPLFKMTVHNRIHADHILTDGRTALRWAAQHDLFQIWWFPSQGDVVVSKGIYHDGTNELGNDTTNFIPDTDFITRNLVGTSFETLQETRNTYAMYLLEAYTKFSLVERVVGRAPIFEEHRNNGSAETWNNFKNPATGFSWRLMSNRCQRSCTWNTDSIRPKFLIEESSIAFDLEEFSSVINMIRKVLRQYPAAFPLVGLFIRFSIPSDGLMAISSNRSTFTVEWTTPMRWNRYEKPKDGIGAYQWILQEMVQNYNGRPHWGKNGLHYFNRDLMASVWKDKRELFVESMTKYDPEGIFLNKFGRRLLGTSDQVDKDSKVYRCALQDYCICQKHDDCGLLQNCVNRNGFNICKDLIDLKLPIISIVN</sequence>
<protein>
    <submittedName>
        <fullName evidence="6">L-gulonolactone oxidase 2</fullName>
    </submittedName>
</protein>
<dbReference type="InterPro" id="IPR016166">
    <property type="entry name" value="FAD-bd_PCMH"/>
</dbReference>
<name>A0A226F146_FOLCA</name>
<proteinExistence type="predicted"/>
<keyword evidence="2" id="KW-0560">Oxidoreductase</keyword>
<feature type="domain" description="FAD-binding PCMH-type" evidence="5">
    <location>
        <begin position="28"/>
        <end position="195"/>
    </location>
</feature>
<dbReference type="InterPro" id="IPR016169">
    <property type="entry name" value="FAD-bd_PCMH_sub2"/>
</dbReference>
<comment type="subcellular location">
    <subcellularLocation>
        <location evidence="1">Peroxisome</location>
    </subcellularLocation>
</comment>
<dbReference type="PROSITE" id="PS51387">
    <property type="entry name" value="FAD_PCMH"/>
    <property type="match status" value="1"/>
</dbReference>
<dbReference type="InterPro" id="IPR016167">
    <property type="entry name" value="FAD-bd_PCMH_sub1"/>
</dbReference>
<dbReference type="Gene3D" id="3.30.465.10">
    <property type="match status" value="1"/>
</dbReference>
<comment type="caution">
    <text evidence="6">The sequence shown here is derived from an EMBL/GenBank/DDBJ whole genome shotgun (WGS) entry which is preliminary data.</text>
</comment>
<dbReference type="STRING" id="158441.A0A226F146"/>
<dbReference type="GO" id="GO:0016020">
    <property type="term" value="C:membrane"/>
    <property type="evidence" value="ECO:0007669"/>
    <property type="project" value="InterPro"/>
</dbReference>
<keyword evidence="7" id="KW-1185">Reference proteome</keyword>
<evidence type="ECO:0000256" key="4">
    <source>
        <dbReference type="SAM" id="SignalP"/>
    </source>
</evidence>
<evidence type="ECO:0000259" key="5">
    <source>
        <dbReference type="PROSITE" id="PS51387"/>
    </source>
</evidence>
<gene>
    <name evidence="6" type="ORF">Fcan01_02903</name>
</gene>
<dbReference type="PANTHER" id="PTHR43762:SF1">
    <property type="entry name" value="D-ARABINONO-1,4-LACTONE OXIDASE"/>
    <property type="match status" value="1"/>
</dbReference>
<dbReference type="PIRSF" id="PIRSF000136">
    <property type="entry name" value="LGO_GLO"/>
    <property type="match status" value="1"/>
</dbReference>
<dbReference type="AlphaFoldDB" id="A0A226F146"/>
<dbReference type="OrthoDB" id="415825at2759"/>
<dbReference type="Pfam" id="PF01565">
    <property type="entry name" value="FAD_binding_4"/>
    <property type="match status" value="1"/>
</dbReference>
<dbReference type="Gene3D" id="3.30.43.10">
    <property type="entry name" value="Uridine Diphospho-n-acetylenolpyruvylglucosamine Reductase, domain 2"/>
    <property type="match status" value="1"/>
</dbReference>
<dbReference type="InterPro" id="IPR010031">
    <property type="entry name" value="FAD_lactone_oxidase-like"/>
</dbReference>
<dbReference type="GO" id="GO:0005777">
    <property type="term" value="C:peroxisome"/>
    <property type="evidence" value="ECO:0007669"/>
    <property type="project" value="UniProtKB-SubCell"/>
</dbReference>
<dbReference type="InterPro" id="IPR006094">
    <property type="entry name" value="Oxid_FAD_bind_N"/>
</dbReference>
<dbReference type="EMBL" id="LNIX01000001">
    <property type="protein sequence ID" value="OXA63154.1"/>
    <property type="molecule type" value="Genomic_DNA"/>
</dbReference>
<dbReference type="GO" id="GO:0071949">
    <property type="term" value="F:FAD binding"/>
    <property type="evidence" value="ECO:0007669"/>
    <property type="project" value="InterPro"/>
</dbReference>
<dbReference type="InterPro" id="IPR036318">
    <property type="entry name" value="FAD-bd_PCMH-like_sf"/>
</dbReference>
<evidence type="ECO:0000313" key="6">
    <source>
        <dbReference type="EMBL" id="OXA63154.1"/>
    </source>
</evidence>
<dbReference type="Proteomes" id="UP000198287">
    <property type="component" value="Unassembled WGS sequence"/>
</dbReference>
<keyword evidence="3" id="KW-0576">Peroxisome</keyword>
<keyword evidence="4" id="KW-0732">Signal</keyword>
<feature type="chain" id="PRO_5012013919" evidence="4">
    <location>
        <begin position="26"/>
        <end position="557"/>
    </location>
</feature>
<organism evidence="6 7">
    <name type="scientific">Folsomia candida</name>
    <name type="common">Springtail</name>
    <dbReference type="NCBI Taxonomy" id="158441"/>
    <lineage>
        <taxon>Eukaryota</taxon>
        <taxon>Metazoa</taxon>
        <taxon>Ecdysozoa</taxon>
        <taxon>Arthropoda</taxon>
        <taxon>Hexapoda</taxon>
        <taxon>Collembola</taxon>
        <taxon>Entomobryomorpha</taxon>
        <taxon>Isotomoidea</taxon>
        <taxon>Isotomidae</taxon>
        <taxon>Proisotominae</taxon>
        <taxon>Folsomia</taxon>
    </lineage>
</organism>
<dbReference type="SUPFAM" id="SSF56176">
    <property type="entry name" value="FAD-binding/transporter-associated domain-like"/>
    <property type="match status" value="1"/>
</dbReference>
<evidence type="ECO:0000256" key="1">
    <source>
        <dbReference type="ARBA" id="ARBA00004275"/>
    </source>
</evidence>
<dbReference type="Gene3D" id="3.30.70.2520">
    <property type="match status" value="1"/>
</dbReference>
<evidence type="ECO:0000256" key="3">
    <source>
        <dbReference type="ARBA" id="ARBA00023140"/>
    </source>
</evidence>
<reference evidence="6 7" key="1">
    <citation type="submission" date="2015-12" db="EMBL/GenBank/DDBJ databases">
        <title>The genome of Folsomia candida.</title>
        <authorList>
            <person name="Faddeeva A."/>
            <person name="Derks M.F."/>
            <person name="Anvar Y."/>
            <person name="Smit S."/>
            <person name="Van Straalen N."/>
            <person name="Roelofs D."/>
        </authorList>
    </citation>
    <scope>NUCLEOTIDE SEQUENCE [LARGE SCALE GENOMIC DNA]</scope>
    <source>
        <strain evidence="6 7">VU population</strain>
        <tissue evidence="6">Whole body</tissue>
    </source>
</reference>
<dbReference type="InterPro" id="IPR007173">
    <property type="entry name" value="ALO_C"/>
</dbReference>